<proteinExistence type="predicted"/>
<gene>
    <name evidence="1" type="ORF">EV383_1771</name>
</gene>
<comment type="caution">
    <text evidence="1">The sequence shown here is derived from an EMBL/GenBank/DDBJ whole genome shotgun (WGS) entry which is preliminary data.</text>
</comment>
<protein>
    <submittedName>
        <fullName evidence="1">Uncharacterized protein</fullName>
    </submittedName>
</protein>
<name>A0A4Q7UXJ1_PSEST</name>
<dbReference type="AlphaFoldDB" id="A0A4Q7UXJ1"/>
<accession>A0A4Q7UXJ1</accession>
<organism evidence="1 2">
    <name type="scientific">Pseudonocardia sediminis</name>
    <dbReference type="NCBI Taxonomy" id="1397368"/>
    <lineage>
        <taxon>Bacteria</taxon>
        <taxon>Bacillati</taxon>
        <taxon>Actinomycetota</taxon>
        <taxon>Actinomycetes</taxon>
        <taxon>Pseudonocardiales</taxon>
        <taxon>Pseudonocardiaceae</taxon>
        <taxon>Pseudonocardia</taxon>
    </lineage>
</organism>
<evidence type="ECO:0000313" key="2">
    <source>
        <dbReference type="Proteomes" id="UP000291591"/>
    </source>
</evidence>
<reference evidence="1 2" key="1">
    <citation type="submission" date="2019-02" db="EMBL/GenBank/DDBJ databases">
        <title>Sequencing the genomes of 1000 actinobacteria strains.</title>
        <authorList>
            <person name="Klenk H.-P."/>
        </authorList>
    </citation>
    <scope>NUCLEOTIDE SEQUENCE [LARGE SCALE GENOMIC DNA]</scope>
    <source>
        <strain evidence="1 2">DSM 45779</strain>
    </source>
</reference>
<dbReference type="Proteomes" id="UP000291591">
    <property type="component" value="Unassembled WGS sequence"/>
</dbReference>
<keyword evidence="2" id="KW-1185">Reference proteome</keyword>
<dbReference type="EMBL" id="SHKL01000001">
    <property type="protein sequence ID" value="RZT84913.1"/>
    <property type="molecule type" value="Genomic_DNA"/>
</dbReference>
<sequence length="109" mass="11167">MMRGSMTVNGSTIPQKGPTAVGVCTTWRGFFDVRAGTAVTVRDSSGAIVAVGQLAPATVGGYGSCTFPFMLEDVPLSDFYTVEVGRRGEVTATAADVTSAGVHLSLGGY</sequence>
<evidence type="ECO:0000313" key="1">
    <source>
        <dbReference type="EMBL" id="RZT84913.1"/>
    </source>
</evidence>